<dbReference type="RefSeq" id="WP_264513047.1">
    <property type="nucleotide sequence ID" value="NZ_JAPDDR010000003.1"/>
</dbReference>
<evidence type="ECO:0000313" key="2">
    <source>
        <dbReference type="Proteomes" id="UP001165653"/>
    </source>
</evidence>
<accession>A0ABT3G1Z3</accession>
<dbReference type="EMBL" id="JAPDDR010000003">
    <property type="protein sequence ID" value="MCW1913546.1"/>
    <property type="molecule type" value="Genomic_DNA"/>
</dbReference>
<comment type="caution">
    <text evidence="1">The sequence shown here is derived from an EMBL/GenBank/DDBJ whole genome shotgun (WGS) entry which is preliminary data.</text>
</comment>
<sequence length="137" mass="15535">MRSLLLAPLLLTACTPFEEEVGRSERAAQDRIMLVRDAPETLGHRRLVYQSAAHPTLRGFLTEEGLPDFIAETSSEDRQYMILYYLDSMSAYSCRTRRGTTQPVDVAGPYKMTKRETAVLRELQSGSERHASMPTEH</sequence>
<proteinExistence type="predicted"/>
<name>A0ABT3G1Z3_9BACT</name>
<keyword evidence="2" id="KW-1185">Reference proteome</keyword>
<evidence type="ECO:0000313" key="1">
    <source>
        <dbReference type="EMBL" id="MCW1913546.1"/>
    </source>
</evidence>
<dbReference type="Proteomes" id="UP001165653">
    <property type="component" value="Unassembled WGS sequence"/>
</dbReference>
<organism evidence="1 2">
    <name type="scientific">Luteolibacter rhizosphaerae</name>
    <dbReference type="NCBI Taxonomy" id="2989719"/>
    <lineage>
        <taxon>Bacteria</taxon>
        <taxon>Pseudomonadati</taxon>
        <taxon>Verrucomicrobiota</taxon>
        <taxon>Verrucomicrobiia</taxon>
        <taxon>Verrucomicrobiales</taxon>
        <taxon>Verrucomicrobiaceae</taxon>
        <taxon>Luteolibacter</taxon>
    </lineage>
</organism>
<gene>
    <name evidence="1" type="ORF">OJ996_08170</name>
</gene>
<evidence type="ECO:0008006" key="3">
    <source>
        <dbReference type="Google" id="ProtNLM"/>
    </source>
</evidence>
<reference evidence="1" key="1">
    <citation type="submission" date="2022-10" db="EMBL/GenBank/DDBJ databases">
        <title>Luteolibacter sp. GHJ8, whole genome shotgun sequencing project.</title>
        <authorList>
            <person name="Zhao G."/>
            <person name="Shen L."/>
        </authorList>
    </citation>
    <scope>NUCLEOTIDE SEQUENCE</scope>
    <source>
        <strain evidence="1">GHJ8</strain>
    </source>
</reference>
<protein>
    <recommendedName>
        <fullName evidence="3">Lipoprotein</fullName>
    </recommendedName>
</protein>